<gene>
    <name evidence="2" type="ORF">DAKH74_052330</name>
</gene>
<evidence type="ECO:0000313" key="2">
    <source>
        <dbReference type="EMBL" id="GMM58616.1"/>
    </source>
</evidence>
<dbReference type="AlphaFoldDB" id="A0AAV5S6R8"/>
<accession>A0AAV5S6R8</accession>
<dbReference type="InterPro" id="IPR038356">
    <property type="entry name" value="Tma16_sf"/>
</dbReference>
<dbReference type="PANTHER" id="PTHR13349:SF2">
    <property type="entry name" value="TRANSLATION MACHINERY-ASSOCIATED PROTEIN 16"/>
    <property type="match status" value="1"/>
</dbReference>
<dbReference type="PANTHER" id="PTHR13349">
    <property type="entry name" value="TRANSLATION MACHINERY-ASSOCIATED PROTEIN 16"/>
    <property type="match status" value="1"/>
</dbReference>
<dbReference type="GO" id="GO:0005634">
    <property type="term" value="C:nucleus"/>
    <property type="evidence" value="ECO:0007669"/>
    <property type="project" value="TreeGrafter"/>
</dbReference>
<dbReference type="Gene3D" id="1.20.1440.170">
    <property type="entry name" value="Translation machinery-associated protein 16-like"/>
    <property type="match status" value="1"/>
</dbReference>
<dbReference type="Proteomes" id="UP001377567">
    <property type="component" value="Unassembled WGS sequence"/>
</dbReference>
<comment type="caution">
    <text evidence="2">The sequence shown here is derived from an EMBL/GenBank/DDBJ whole genome shotgun (WGS) entry which is preliminary data.</text>
</comment>
<sequence length="231" mass="26788">MQRTYLVEIQGENLERYFITVFTFSSVSELSRTPQHNPFQKMPASKSLSKLKKGMAKKGKTIVHPRGRKFAQLTRATLRDEKVALKKKAHNDRRSRELGRVKFMQDVINMDAMKNKETFTTDEIAVFISQFIARDDQELKELIKKRRSNRPPTTKQQMLQSKKDLELEEFKKGFLCPDLTDVQNVIFLRKWNNSFGSMSTLKLMRIDENGKQVVGGVQRTNEPQTGDVEMA</sequence>
<dbReference type="EMBL" id="BTGD01000025">
    <property type="protein sequence ID" value="GMM58616.1"/>
    <property type="molecule type" value="Genomic_DNA"/>
</dbReference>
<name>A0AAV5S6R8_MAUHU</name>
<protein>
    <submittedName>
        <fullName evidence="2">Tma16 protein</fullName>
    </submittedName>
</protein>
<evidence type="ECO:0000313" key="3">
    <source>
        <dbReference type="Proteomes" id="UP001377567"/>
    </source>
</evidence>
<reference evidence="2 3" key="1">
    <citation type="journal article" date="2023" name="Elife">
        <title>Identification of key yeast species and microbe-microbe interactions impacting larval growth of Drosophila in the wild.</title>
        <authorList>
            <person name="Mure A."/>
            <person name="Sugiura Y."/>
            <person name="Maeda R."/>
            <person name="Honda K."/>
            <person name="Sakurai N."/>
            <person name="Takahashi Y."/>
            <person name="Watada M."/>
            <person name="Katoh T."/>
            <person name="Gotoh A."/>
            <person name="Gotoh Y."/>
            <person name="Taniguchi I."/>
            <person name="Nakamura K."/>
            <person name="Hayashi T."/>
            <person name="Katayama T."/>
            <person name="Uemura T."/>
            <person name="Hattori Y."/>
        </authorList>
    </citation>
    <scope>NUCLEOTIDE SEQUENCE [LARGE SCALE GENOMIC DNA]</scope>
    <source>
        <strain evidence="2 3">KH-74</strain>
    </source>
</reference>
<dbReference type="InterPro" id="IPR021346">
    <property type="entry name" value="Tma16"/>
</dbReference>
<proteinExistence type="inferred from homology"/>
<comment type="similarity">
    <text evidence="1">Belongs to the TMA16 family.</text>
</comment>
<dbReference type="Pfam" id="PF11176">
    <property type="entry name" value="Tma16"/>
    <property type="match status" value="1"/>
</dbReference>
<organism evidence="2 3">
    <name type="scientific">Maudiozyma humilis</name>
    <name type="common">Sour dough yeast</name>
    <name type="synonym">Kazachstania humilis</name>
    <dbReference type="NCBI Taxonomy" id="51915"/>
    <lineage>
        <taxon>Eukaryota</taxon>
        <taxon>Fungi</taxon>
        <taxon>Dikarya</taxon>
        <taxon>Ascomycota</taxon>
        <taxon>Saccharomycotina</taxon>
        <taxon>Saccharomycetes</taxon>
        <taxon>Saccharomycetales</taxon>
        <taxon>Saccharomycetaceae</taxon>
        <taxon>Maudiozyma</taxon>
    </lineage>
</organism>
<keyword evidence="3" id="KW-1185">Reference proteome</keyword>
<evidence type="ECO:0000256" key="1">
    <source>
        <dbReference type="ARBA" id="ARBA00034127"/>
    </source>
</evidence>